<protein>
    <submittedName>
        <fullName evidence="2">Uncharacterized protein LOC104242617</fullName>
    </submittedName>
</protein>
<evidence type="ECO:0000313" key="1">
    <source>
        <dbReference type="Proteomes" id="UP000189701"/>
    </source>
</evidence>
<dbReference type="InterPro" id="IPR043128">
    <property type="entry name" value="Rev_trsase/Diguanyl_cyclase"/>
</dbReference>
<dbReference type="InterPro" id="IPR053134">
    <property type="entry name" value="RNA-dir_DNA_polymerase"/>
</dbReference>
<reference evidence="2" key="2">
    <citation type="submission" date="2025-08" db="UniProtKB">
        <authorList>
            <consortium name="RefSeq"/>
        </authorList>
    </citation>
    <scope>IDENTIFICATION</scope>
    <source>
        <tissue evidence="2">Leaf</tissue>
    </source>
</reference>
<dbReference type="STRING" id="4096.A0A1U7YB29"/>
<accession>A0A1U7YB29</accession>
<reference evidence="1" key="1">
    <citation type="journal article" date="2013" name="Genome Biol.">
        <title>Reference genomes and transcriptomes of Nicotiana sylvestris and Nicotiana tomentosiformis.</title>
        <authorList>
            <person name="Sierro N."/>
            <person name="Battey J.N."/>
            <person name="Ouadi S."/>
            <person name="Bovet L."/>
            <person name="Goepfert S."/>
            <person name="Bakaher N."/>
            <person name="Peitsch M.C."/>
            <person name="Ivanov N.V."/>
        </authorList>
    </citation>
    <scope>NUCLEOTIDE SEQUENCE [LARGE SCALE GENOMIC DNA]</scope>
</reference>
<gene>
    <name evidence="2" type="primary">LOC104242617</name>
</gene>
<dbReference type="Gene3D" id="3.30.70.270">
    <property type="match status" value="1"/>
</dbReference>
<keyword evidence="1" id="KW-1185">Reference proteome</keyword>
<dbReference type="Proteomes" id="UP000189701">
    <property type="component" value="Unplaced"/>
</dbReference>
<dbReference type="Gene3D" id="3.10.10.10">
    <property type="entry name" value="HIV Type 1 Reverse Transcriptase, subunit A, domain 1"/>
    <property type="match status" value="1"/>
</dbReference>
<dbReference type="InterPro" id="IPR043502">
    <property type="entry name" value="DNA/RNA_pol_sf"/>
</dbReference>
<name>A0A1U7YB29_NICSY</name>
<evidence type="ECO:0000313" key="2">
    <source>
        <dbReference type="RefSeq" id="XP_009795995.1"/>
    </source>
</evidence>
<dbReference type="OrthoDB" id="1686402at2759"/>
<dbReference type="RefSeq" id="XP_009795995.1">
    <property type="nucleotide sequence ID" value="XM_009797693.1"/>
</dbReference>
<dbReference type="eggNOG" id="KOG0017">
    <property type="taxonomic scope" value="Eukaryota"/>
</dbReference>
<organism evidence="1 2">
    <name type="scientific">Nicotiana sylvestris</name>
    <name type="common">Wood tobacco</name>
    <name type="synonym">South American tobacco</name>
    <dbReference type="NCBI Taxonomy" id="4096"/>
    <lineage>
        <taxon>Eukaryota</taxon>
        <taxon>Viridiplantae</taxon>
        <taxon>Streptophyta</taxon>
        <taxon>Embryophyta</taxon>
        <taxon>Tracheophyta</taxon>
        <taxon>Spermatophyta</taxon>
        <taxon>Magnoliopsida</taxon>
        <taxon>eudicotyledons</taxon>
        <taxon>Gunneridae</taxon>
        <taxon>Pentapetalae</taxon>
        <taxon>asterids</taxon>
        <taxon>lamiids</taxon>
        <taxon>Solanales</taxon>
        <taxon>Solanaceae</taxon>
        <taxon>Nicotianoideae</taxon>
        <taxon>Nicotianeae</taxon>
        <taxon>Nicotiana</taxon>
    </lineage>
</organism>
<dbReference type="SUPFAM" id="SSF56672">
    <property type="entry name" value="DNA/RNA polymerases"/>
    <property type="match status" value="1"/>
</dbReference>
<dbReference type="PANTHER" id="PTHR24559:SF444">
    <property type="entry name" value="REVERSE TRANSCRIPTASE DOMAIN-CONTAINING PROTEIN"/>
    <property type="match status" value="1"/>
</dbReference>
<feature type="non-terminal residue" evidence="2">
    <location>
        <position position="119"/>
    </location>
</feature>
<dbReference type="AlphaFoldDB" id="A0A1U7YB29"/>
<proteinExistence type="predicted"/>
<dbReference type="PANTHER" id="PTHR24559">
    <property type="entry name" value="TRANSPOSON TY3-I GAG-POL POLYPROTEIN"/>
    <property type="match status" value="1"/>
</dbReference>
<sequence length="119" mass="13913">MLYRFSQVHTLHRPWLLVQLPLHPHNQLGVGDGQIEVALEGEAKPYSMFFMVGRRLSHQTQSSQLNKVTIKNRYPLPRISELFDQLQGARVFSKIDFRSGYHHLKIQDSDILKTDCRTR</sequence>